<proteinExistence type="inferred from homology"/>
<dbReference type="GO" id="GO:0015031">
    <property type="term" value="P:protein transport"/>
    <property type="evidence" value="ECO:0007669"/>
    <property type="project" value="UniProtKB-KW"/>
</dbReference>
<dbReference type="NCBIfam" id="TIGR00728">
    <property type="entry name" value="OPT_sfam"/>
    <property type="match status" value="1"/>
</dbReference>
<keyword evidence="11" id="KW-1185">Reference proteome</keyword>
<dbReference type="EMBL" id="JAPFFL010000001">
    <property type="protein sequence ID" value="KAJ6749376.1"/>
    <property type="molecule type" value="Genomic_DNA"/>
</dbReference>
<evidence type="ECO:0000256" key="9">
    <source>
        <dbReference type="SAM" id="Phobius"/>
    </source>
</evidence>
<dbReference type="NCBIfam" id="TIGR00727">
    <property type="entry name" value="ISP4_OPT"/>
    <property type="match status" value="1"/>
</dbReference>
<keyword evidence="6" id="KW-0653">Protein transport</keyword>
<evidence type="ECO:0000256" key="6">
    <source>
        <dbReference type="ARBA" id="ARBA00022927"/>
    </source>
</evidence>
<feature type="transmembrane region" description="Helical" evidence="9">
    <location>
        <begin position="418"/>
        <end position="438"/>
    </location>
</feature>
<keyword evidence="5" id="KW-0571">Peptide transport</keyword>
<keyword evidence="4 9" id="KW-0812">Transmembrane</keyword>
<feature type="transmembrane region" description="Helical" evidence="9">
    <location>
        <begin position="70"/>
        <end position="89"/>
    </location>
</feature>
<accession>A0A9Q0VJE4</accession>
<feature type="transmembrane region" description="Helical" evidence="9">
    <location>
        <begin position="444"/>
        <end position="466"/>
    </location>
</feature>
<evidence type="ECO:0000313" key="11">
    <source>
        <dbReference type="Proteomes" id="UP001151529"/>
    </source>
</evidence>
<comment type="similarity">
    <text evidence="2">Belongs to the oligopeptide OPT transporter (TC 2.A.67.1) family.</text>
</comment>
<evidence type="ECO:0000256" key="4">
    <source>
        <dbReference type="ARBA" id="ARBA00022692"/>
    </source>
</evidence>
<dbReference type="InterPro" id="IPR004813">
    <property type="entry name" value="OPT"/>
</dbReference>
<sequence>MASQERTGLGLDSSAEHHGRCPVEEVALVVPETDDPTLPVLTFRAWFLGLTSCIVLIFLNTFFTYRTQPLTISAILMQIAVLPIGKFMAKTLPTKDYRIFGWSFSLNPGPFNMKEHVIITIFANCGVSYGGGDAYSIGAITVMKAYYKQSLSFLCGLLIVLTTQIMGYGWAGMLRRYLVDPAEMWWPSNLAQVSLFRALHETELKSKGMTRMRFFLIAMTASFFYYTVPGYLFPILTFFSWVCWAWPHNMTAQQVGSGYHGLGVGAFTLDWAGISAYHGSPLVAPWSSIVNVAVGFIMFIYIIVPVCYWKYNTFDARKFPIFSNQLFTSSGQKYDTTKILTPEFQLNIPAYDSYSKLYLSPLFALSIGSGFARFTATLTHVALFNGRDIWRQSRKAMKNVKVDVHAELIKAYKDVPEWWFYILLVGSVVLSLLMSMVWKETVQLPWWGMLFAFFLAWLVTLPIGVIQATTNQQPGYDIIAQFMIGYVLPGQPIANLLFKIYGRISTVHALSFLSDLKLGHYMKIPPRCMYVAQVLQYRNLCR</sequence>
<dbReference type="PANTHER" id="PTHR22601">
    <property type="entry name" value="ISP4 LIKE PROTEIN"/>
    <property type="match status" value="1"/>
</dbReference>
<feature type="transmembrane region" description="Helical" evidence="9">
    <location>
        <begin position="289"/>
        <end position="311"/>
    </location>
</feature>
<dbReference type="GO" id="GO:0016020">
    <property type="term" value="C:membrane"/>
    <property type="evidence" value="ECO:0007669"/>
    <property type="project" value="UniProtKB-SubCell"/>
</dbReference>
<gene>
    <name evidence="10" type="ORF">OIU85_000063</name>
</gene>
<feature type="transmembrane region" description="Helical" evidence="9">
    <location>
        <begin position="151"/>
        <end position="171"/>
    </location>
</feature>
<organism evidence="10 11">
    <name type="scientific">Salix viminalis</name>
    <name type="common">Common osier</name>
    <name type="synonym">Basket willow</name>
    <dbReference type="NCBI Taxonomy" id="40686"/>
    <lineage>
        <taxon>Eukaryota</taxon>
        <taxon>Viridiplantae</taxon>
        <taxon>Streptophyta</taxon>
        <taxon>Embryophyta</taxon>
        <taxon>Tracheophyta</taxon>
        <taxon>Spermatophyta</taxon>
        <taxon>Magnoliopsida</taxon>
        <taxon>eudicotyledons</taxon>
        <taxon>Gunneridae</taxon>
        <taxon>Pentapetalae</taxon>
        <taxon>rosids</taxon>
        <taxon>fabids</taxon>
        <taxon>Malpighiales</taxon>
        <taxon>Salicaceae</taxon>
        <taxon>Saliceae</taxon>
        <taxon>Salix</taxon>
    </lineage>
</organism>
<reference evidence="10" key="1">
    <citation type="submission" date="2022-11" db="EMBL/GenBank/DDBJ databases">
        <authorList>
            <person name="Hyden B.L."/>
            <person name="Feng K."/>
            <person name="Yates T."/>
            <person name="Jawdy S."/>
            <person name="Smart L.B."/>
            <person name="Muchero W."/>
        </authorList>
    </citation>
    <scope>NUCLEOTIDE SEQUENCE</scope>
    <source>
        <tissue evidence="10">Shoot tip</tissue>
    </source>
</reference>
<dbReference type="Proteomes" id="UP001151529">
    <property type="component" value="Chromosome 16"/>
</dbReference>
<dbReference type="OrthoDB" id="9986677at2759"/>
<evidence type="ECO:0000256" key="5">
    <source>
        <dbReference type="ARBA" id="ARBA00022856"/>
    </source>
</evidence>
<dbReference type="GO" id="GO:0035673">
    <property type="term" value="F:oligopeptide transmembrane transporter activity"/>
    <property type="evidence" value="ECO:0007669"/>
    <property type="project" value="InterPro"/>
</dbReference>
<name>A0A9Q0VJE4_SALVM</name>
<keyword evidence="8 9" id="KW-0472">Membrane</keyword>
<feature type="transmembrane region" description="Helical" evidence="9">
    <location>
        <begin position="362"/>
        <end position="384"/>
    </location>
</feature>
<dbReference type="Pfam" id="PF03169">
    <property type="entry name" value="OPT"/>
    <property type="match status" value="1"/>
</dbReference>
<evidence type="ECO:0000256" key="7">
    <source>
        <dbReference type="ARBA" id="ARBA00022989"/>
    </source>
</evidence>
<comment type="caution">
    <text evidence="10">The sequence shown here is derived from an EMBL/GenBank/DDBJ whole genome shotgun (WGS) entry which is preliminary data.</text>
</comment>
<evidence type="ECO:0000256" key="1">
    <source>
        <dbReference type="ARBA" id="ARBA00004141"/>
    </source>
</evidence>
<evidence type="ECO:0000313" key="10">
    <source>
        <dbReference type="EMBL" id="KAJ6749376.1"/>
    </source>
</evidence>
<evidence type="ECO:0000256" key="8">
    <source>
        <dbReference type="ARBA" id="ARBA00023136"/>
    </source>
</evidence>
<keyword evidence="3" id="KW-0813">Transport</keyword>
<dbReference type="InterPro" id="IPR004648">
    <property type="entry name" value="Oligpept_transpt"/>
</dbReference>
<comment type="subcellular location">
    <subcellularLocation>
        <location evidence="1">Membrane</location>
        <topology evidence="1">Multi-pass membrane protein</topology>
    </subcellularLocation>
</comment>
<protein>
    <submittedName>
        <fullName evidence="10">Uncharacterized protein</fullName>
    </submittedName>
</protein>
<reference evidence="10" key="2">
    <citation type="journal article" date="2023" name="Int. J. Mol. Sci.">
        <title>De Novo Assembly and Annotation of 11 Diverse Shrub Willow (Salix) Genomes Reveals Novel Gene Organization in Sex-Linked Regions.</title>
        <authorList>
            <person name="Hyden B."/>
            <person name="Feng K."/>
            <person name="Yates T.B."/>
            <person name="Jawdy S."/>
            <person name="Cereghino C."/>
            <person name="Smart L.B."/>
            <person name="Muchero W."/>
        </authorList>
    </citation>
    <scope>NUCLEOTIDE SEQUENCE [LARGE SCALE GENOMIC DNA]</scope>
    <source>
        <tissue evidence="10">Shoot tip</tissue>
    </source>
</reference>
<feature type="transmembrane region" description="Helical" evidence="9">
    <location>
        <begin position="43"/>
        <end position="63"/>
    </location>
</feature>
<keyword evidence="7 9" id="KW-1133">Transmembrane helix</keyword>
<dbReference type="AlphaFoldDB" id="A0A9Q0VJE4"/>
<feature type="transmembrane region" description="Helical" evidence="9">
    <location>
        <begin position="259"/>
        <end position="277"/>
    </location>
</feature>
<evidence type="ECO:0000256" key="3">
    <source>
        <dbReference type="ARBA" id="ARBA00022448"/>
    </source>
</evidence>
<evidence type="ECO:0000256" key="2">
    <source>
        <dbReference type="ARBA" id="ARBA00005484"/>
    </source>
</evidence>
<feature type="transmembrane region" description="Helical" evidence="9">
    <location>
        <begin position="214"/>
        <end position="247"/>
    </location>
</feature>